<accession>A0A2U1UFU4</accession>
<dbReference type="PANTHER" id="PTHR36173">
    <property type="entry name" value="RIBONUCLEASE VAPC16-RELATED"/>
    <property type="match status" value="1"/>
</dbReference>
<proteinExistence type="predicted"/>
<name>A0A2U1UFU4_9GAMM</name>
<dbReference type="InterPro" id="IPR052919">
    <property type="entry name" value="TA_system_RNase"/>
</dbReference>
<reference evidence="2 4" key="1">
    <citation type="submission" date="2018-04" db="EMBL/GenBank/DDBJ databases">
        <title>Brenneria corticis sp.nov.</title>
        <authorList>
            <person name="Li Y."/>
        </authorList>
    </citation>
    <scope>NUCLEOTIDE SEQUENCE [LARGE SCALE GENOMIC DNA]</scope>
    <source>
        <strain evidence="2 4">LMG 2694</strain>
    </source>
</reference>
<evidence type="ECO:0000313" key="3">
    <source>
        <dbReference type="EMBL" id="QCR04044.1"/>
    </source>
</evidence>
<dbReference type="EMBL" id="QDKK01000045">
    <property type="protein sequence ID" value="PWC20545.1"/>
    <property type="molecule type" value="Genomic_DNA"/>
</dbReference>
<reference evidence="3 5" key="2">
    <citation type="submission" date="2018-11" db="EMBL/GenBank/DDBJ databases">
        <title>Genome sequences of Brenneria nigrifluens and Brenneria rubrifaciens.</title>
        <authorList>
            <person name="Poret-Peterson A.T."/>
            <person name="McClean A.E."/>
            <person name="Kluepfel D.A."/>
        </authorList>
    </citation>
    <scope>NUCLEOTIDE SEQUENCE [LARGE SCALE GENOMIC DNA]</scope>
    <source>
        <strain evidence="3 5">ATCC 13028</strain>
    </source>
</reference>
<evidence type="ECO:0000313" key="2">
    <source>
        <dbReference type="EMBL" id="PWC20545.1"/>
    </source>
</evidence>
<protein>
    <submittedName>
        <fullName evidence="2">PIN domain nuclease</fullName>
    </submittedName>
    <submittedName>
        <fullName evidence="3">Type II toxin-antitoxin system VapC family toxin</fullName>
    </submittedName>
</protein>
<evidence type="ECO:0000259" key="1">
    <source>
        <dbReference type="Pfam" id="PF01850"/>
    </source>
</evidence>
<gene>
    <name evidence="2" type="ORF">DDT54_20670</name>
    <name evidence="3" type="ORF">EH206_07535</name>
</gene>
<dbReference type="CDD" id="cd09872">
    <property type="entry name" value="PIN_Sll0205-like"/>
    <property type="match status" value="1"/>
</dbReference>
<organism evidence="2 4">
    <name type="scientific">Brenneria nigrifluens DSM 30175 = ATCC 13028</name>
    <dbReference type="NCBI Taxonomy" id="1121120"/>
    <lineage>
        <taxon>Bacteria</taxon>
        <taxon>Pseudomonadati</taxon>
        <taxon>Pseudomonadota</taxon>
        <taxon>Gammaproteobacteria</taxon>
        <taxon>Enterobacterales</taxon>
        <taxon>Pectobacteriaceae</taxon>
        <taxon>Brenneria</taxon>
    </lineage>
</organism>
<dbReference type="Proteomes" id="UP000295985">
    <property type="component" value="Unassembled WGS sequence"/>
</dbReference>
<dbReference type="PANTHER" id="PTHR36173:SF2">
    <property type="entry name" value="RIBONUCLEASE VAPC16"/>
    <property type="match status" value="1"/>
</dbReference>
<dbReference type="Proteomes" id="UP000303847">
    <property type="component" value="Chromosome"/>
</dbReference>
<dbReference type="OrthoDB" id="9798990at2"/>
<dbReference type="AlphaFoldDB" id="A0A2U1UFU4"/>
<sequence>MMYLLDTNIFLFLAYSSEHLTEEEKNIIQDAENELYFSAASIWEVAIKYALNKPDFNINPDALRKGLFDNGFKELAVKGEHSLNLLNFPESLSKDPFNRMLIAQANYENLSLLRRIIK</sequence>
<feature type="domain" description="PIN" evidence="1">
    <location>
        <begin position="3"/>
        <end position="113"/>
    </location>
</feature>
<dbReference type="InterPro" id="IPR029060">
    <property type="entry name" value="PIN-like_dom_sf"/>
</dbReference>
<keyword evidence="5" id="KW-1185">Reference proteome</keyword>
<dbReference type="SUPFAM" id="SSF88723">
    <property type="entry name" value="PIN domain-like"/>
    <property type="match status" value="1"/>
</dbReference>
<evidence type="ECO:0000313" key="5">
    <source>
        <dbReference type="Proteomes" id="UP000303847"/>
    </source>
</evidence>
<dbReference type="InterPro" id="IPR002716">
    <property type="entry name" value="PIN_dom"/>
</dbReference>
<evidence type="ECO:0000313" key="4">
    <source>
        <dbReference type="Proteomes" id="UP000295985"/>
    </source>
</evidence>
<dbReference type="EMBL" id="CP034036">
    <property type="protein sequence ID" value="QCR04044.1"/>
    <property type="molecule type" value="Genomic_DNA"/>
</dbReference>
<dbReference type="Pfam" id="PF01850">
    <property type="entry name" value="PIN"/>
    <property type="match status" value="1"/>
</dbReference>
<dbReference type="InterPro" id="IPR041705">
    <property type="entry name" value="PIN_Sll0205"/>
</dbReference>